<evidence type="ECO:0000256" key="3">
    <source>
        <dbReference type="ARBA" id="ARBA00022695"/>
    </source>
</evidence>
<proteinExistence type="predicted"/>
<dbReference type="GO" id="GO:0046872">
    <property type="term" value="F:metal ion binding"/>
    <property type="evidence" value="ECO:0007669"/>
    <property type="project" value="UniProtKB-KW"/>
</dbReference>
<dbReference type="Pfam" id="PF01743">
    <property type="entry name" value="PolyA_pol"/>
    <property type="match status" value="1"/>
</dbReference>
<evidence type="ECO:0000256" key="4">
    <source>
        <dbReference type="ARBA" id="ARBA00022723"/>
    </source>
</evidence>
<evidence type="ECO:0000256" key="7">
    <source>
        <dbReference type="ARBA" id="ARBA00022884"/>
    </source>
</evidence>
<feature type="domain" description="Poly A polymerase head" evidence="8">
    <location>
        <begin position="24"/>
        <end position="141"/>
    </location>
</feature>
<protein>
    <recommendedName>
        <fullName evidence="8">Poly A polymerase head domain-containing protein</fullName>
    </recommendedName>
</protein>
<keyword evidence="7" id="KW-0694">RNA-binding</keyword>
<evidence type="ECO:0000256" key="1">
    <source>
        <dbReference type="ARBA" id="ARBA00022679"/>
    </source>
</evidence>
<dbReference type="InterPro" id="IPR050124">
    <property type="entry name" value="tRNA_CCA-adding_enzyme"/>
</dbReference>
<accession>A0A382QNB0</accession>
<evidence type="ECO:0000256" key="6">
    <source>
        <dbReference type="ARBA" id="ARBA00022842"/>
    </source>
</evidence>
<evidence type="ECO:0000256" key="5">
    <source>
        <dbReference type="ARBA" id="ARBA00022741"/>
    </source>
</evidence>
<name>A0A382QNB0_9ZZZZ</name>
<gene>
    <name evidence="9" type="ORF">METZ01_LOCUS339291</name>
</gene>
<dbReference type="Gene3D" id="3.30.460.10">
    <property type="entry name" value="Beta Polymerase, domain 2"/>
    <property type="match status" value="1"/>
</dbReference>
<keyword evidence="6" id="KW-0460">Magnesium</keyword>
<evidence type="ECO:0000256" key="2">
    <source>
        <dbReference type="ARBA" id="ARBA00022694"/>
    </source>
</evidence>
<dbReference type="PANTHER" id="PTHR47545:SF2">
    <property type="entry name" value="CC-ADDING TRNA NUCLEOTIDYLTRANSFERASE"/>
    <property type="match status" value="1"/>
</dbReference>
<evidence type="ECO:0000259" key="8">
    <source>
        <dbReference type="Pfam" id="PF01743"/>
    </source>
</evidence>
<feature type="non-terminal residue" evidence="9">
    <location>
        <position position="142"/>
    </location>
</feature>
<keyword evidence="1" id="KW-0808">Transferase</keyword>
<dbReference type="GO" id="GO:0003723">
    <property type="term" value="F:RNA binding"/>
    <property type="evidence" value="ECO:0007669"/>
    <property type="project" value="UniProtKB-KW"/>
</dbReference>
<keyword evidence="4" id="KW-0479">Metal-binding</keyword>
<keyword evidence="5" id="KW-0547">Nucleotide-binding</keyword>
<evidence type="ECO:0000313" key="9">
    <source>
        <dbReference type="EMBL" id="SVC86437.1"/>
    </source>
</evidence>
<reference evidence="9" key="1">
    <citation type="submission" date="2018-05" db="EMBL/GenBank/DDBJ databases">
        <authorList>
            <person name="Lanie J.A."/>
            <person name="Ng W.-L."/>
            <person name="Kazmierczak K.M."/>
            <person name="Andrzejewski T.M."/>
            <person name="Davidsen T.M."/>
            <person name="Wayne K.J."/>
            <person name="Tettelin H."/>
            <person name="Glass J.I."/>
            <person name="Rusch D."/>
            <person name="Podicherti R."/>
            <person name="Tsui H.-C.T."/>
            <person name="Winkler M.E."/>
        </authorList>
    </citation>
    <scope>NUCLEOTIDE SEQUENCE</scope>
</reference>
<dbReference type="InterPro" id="IPR043519">
    <property type="entry name" value="NT_sf"/>
</dbReference>
<dbReference type="GO" id="GO:0008033">
    <property type="term" value="P:tRNA processing"/>
    <property type="evidence" value="ECO:0007669"/>
    <property type="project" value="UniProtKB-KW"/>
</dbReference>
<dbReference type="SUPFAM" id="SSF81301">
    <property type="entry name" value="Nucleotidyltransferase"/>
    <property type="match status" value="1"/>
</dbReference>
<dbReference type="GO" id="GO:0000166">
    <property type="term" value="F:nucleotide binding"/>
    <property type="evidence" value="ECO:0007669"/>
    <property type="project" value="UniProtKB-KW"/>
</dbReference>
<dbReference type="EMBL" id="UINC01115421">
    <property type="protein sequence ID" value="SVC86437.1"/>
    <property type="molecule type" value="Genomic_DNA"/>
</dbReference>
<keyword evidence="2" id="KW-0819">tRNA processing</keyword>
<dbReference type="GO" id="GO:0016779">
    <property type="term" value="F:nucleotidyltransferase activity"/>
    <property type="evidence" value="ECO:0007669"/>
    <property type="project" value="UniProtKB-KW"/>
</dbReference>
<dbReference type="AlphaFoldDB" id="A0A382QNB0"/>
<keyword evidence="3" id="KW-0548">Nucleotidyltransferase</keyword>
<dbReference type="PANTHER" id="PTHR47545">
    <property type="entry name" value="MULTIFUNCTIONAL CCA PROTEIN"/>
    <property type="match status" value="1"/>
</dbReference>
<organism evidence="9">
    <name type="scientific">marine metagenome</name>
    <dbReference type="NCBI Taxonomy" id="408172"/>
    <lineage>
        <taxon>unclassified sequences</taxon>
        <taxon>metagenomes</taxon>
        <taxon>ecological metagenomes</taxon>
    </lineage>
</organism>
<sequence>MLKKIIQSHLRNILRLSKSHKSELYVVGGTLRDLILDRQCSDFDFAVRGASILATQYAHDTKSTLVPLDTTPRRETFRVVIKKNVYFDFSELQGNTIESDLNQRDFSINALAVSLPNFIKGIKKYIDPHNGESDIKNKVIRV</sequence>
<dbReference type="InterPro" id="IPR002646">
    <property type="entry name" value="PolA_pol_head_dom"/>
</dbReference>